<dbReference type="SUPFAM" id="SSF82549">
    <property type="entry name" value="DAK1/DegV-like"/>
    <property type="match status" value="1"/>
</dbReference>
<organism evidence="2 3">
    <name type="scientific">[Mycoplasma] gypis</name>
    <dbReference type="NCBI Taxonomy" id="92404"/>
    <lineage>
        <taxon>Bacteria</taxon>
        <taxon>Bacillati</taxon>
        <taxon>Mycoplasmatota</taxon>
        <taxon>Mycoplasmoidales</taxon>
        <taxon>Metamycoplasmataceae</taxon>
        <taxon>Metamycoplasma</taxon>
    </lineage>
</organism>
<gene>
    <name evidence="2" type="ORF">WG616_03370</name>
</gene>
<dbReference type="NCBIfam" id="TIGR00762">
    <property type="entry name" value="DegV"/>
    <property type="match status" value="1"/>
</dbReference>
<protein>
    <submittedName>
        <fullName evidence="2">DegV family protein</fullName>
    </submittedName>
</protein>
<dbReference type="InterPro" id="IPR050270">
    <property type="entry name" value="DegV_domain_contain"/>
</dbReference>
<evidence type="ECO:0000313" key="3">
    <source>
        <dbReference type="Proteomes" id="UP001460679"/>
    </source>
</evidence>
<dbReference type="RefSeq" id="WP_205499268.1">
    <property type="nucleotide sequence ID" value="NZ_CP148066.1"/>
</dbReference>
<dbReference type="Gene3D" id="3.30.1180.10">
    <property type="match status" value="1"/>
</dbReference>
<proteinExistence type="predicted"/>
<dbReference type="EMBL" id="CP148066">
    <property type="protein sequence ID" value="WXL28377.1"/>
    <property type="molecule type" value="Genomic_DNA"/>
</dbReference>
<keyword evidence="1" id="KW-0446">Lipid-binding</keyword>
<reference evidence="2" key="1">
    <citation type="submission" date="2024-03" db="EMBL/GenBank/DDBJ databases">
        <title>Complete genome sequence of Mycoplasma gypis type strain B1/T1.</title>
        <authorList>
            <person name="Spergser J."/>
        </authorList>
    </citation>
    <scope>NUCLEOTIDE SEQUENCE [LARGE SCALE GENOMIC DNA]</scope>
    <source>
        <strain evidence="2">B1/T1</strain>
    </source>
</reference>
<dbReference type="Proteomes" id="UP001460679">
    <property type="component" value="Chromosome"/>
</dbReference>
<dbReference type="PANTHER" id="PTHR33434">
    <property type="entry name" value="DEGV DOMAIN-CONTAINING PROTEIN DR_1986-RELATED"/>
    <property type="match status" value="1"/>
</dbReference>
<dbReference type="InterPro" id="IPR003797">
    <property type="entry name" value="DegV"/>
</dbReference>
<dbReference type="Pfam" id="PF02645">
    <property type="entry name" value="DegV"/>
    <property type="match status" value="1"/>
</dbReference>
<keyword evidence="3" id="KW-1185">Reference proteome</keyword>
<dbReference type="Gene3D" id="3.40.50.10170">
    <property type="match status" value="1"/>
</dbReference>
<accession>A0ABZ2RQ58</accession>
<sequence length="282" mass="31689">MKKIGVILDSYSGFTAKELESEGFLLLPLQLNIDGKNYLEGYDIEGPEVLMHLRNNKEAKTSLPPYFKMEEVMQYAYENYDKVLVLTINENLSSEYSFLKTISQGIGEEKFIIFSNNFNAKQYIIAAKRAKEMLENGASDTEVIQFLKEYNESSLNYIIPVSLNPFIKGGRLKGYKKVLMTSLKLVPILKNNEGVTFDGVKRTVKLSIQKTVEKLLDFIGGDKNIQFYNFWIIQTGDGQIVEDAKTILAKHNIVPSFIALGSASTMIHAGIDSISIGVSKKI</sequence>
<name>A0ABZ2RQ58_9BACT</name>
<evidence type="ECO:0000256" key="1">
    <source>
        <dbReference type="ARBA" id="ARBA00023121"/>
    </source>
</evidence>
<dbReference type="PROSITE" id="PS51482">
    <property type="entry name" value="DEGV"/>
    <property type="match status" value="1"/>
</dbReference>
<dbReference type="InterPro" id="IPR043168">
    <property type="entry name" value="DegV_C"/>
</dbReference>
<dbReference type="PANTHER" id="PTHR33434:SF2">
    <property type="entry name" value="FATTY ACID-BINDING PROTEIN TM_1468"/>
    <property type="match status" value="1"/>
</dbReference>
<evidence type="ECO:0000313" key="2">
    <source>
        <dbReference type="EMBL" id="WXL28377.1"/>
    </source>
</evidence>